<dbReference type="InterPro" id="IPR036514">
    <property type="entry name" value="SGNH_hydro_sf"/>
</dbReference>
<accession>A0A9D1I719</accession>
<dbReference type="SUPFAM" id="SSF52266">
    <property type="entry name" value="SGNH hydrolase"/>
    <property type="match status" value="1"/>
</dbReference>
<dbReference type="InterPro" id="IPR013830">
    <property type="entry name" value="SGNH_hydro"/>
</dbReference>
<dbReference type="Gene3D" id="3.40.50.1110">
    <property type="entry name" value="SGNH hydrolase"/>
    <property type="match status" value="1"/>
</dbReference>
<evidence type="ECO:0000313" key="4">
    <source>
        <dbReference type="Proteomes" id="UP000824089"/>
    </source>
</evidence>
<keyword evidence="1" id="KW-0732">Signal</keyword>
<feature type="chain" id="PRO_5039594313" description="SGNH hydrolase-type esterase domain-containing protein" evidence="1">
    <location>
        <begin position="18"/>
        <end position="377"/>
    </location>
</feature>
<dbReference type="PROSITE" id="PS51257">
    <property type="entry name" value="PROKAR_LIPOPROTEIN"/>
    <property type="match status" value="1"/>
</dbReference>
<reference evidence="3" key="1">
    <citation type="submission" date="2020-10" db="EMBL/GenBank/DDBJ databases">
        <authorList>
            <person name="Gilroy R."/>
        </authorList>
    </citation>
    <scope>NUCLEOTIDE SEQUENCE</scope>
    <source>
        <strain evidence="3">CHK195-4489</strain>
    </source>
</reference>
<dbReference type="EMBL" id="DVMM01000067">
    <property type="protein sequence ID" value="HIU29336.1"/>
    <property type="molecule type" value="Genomic_DNA"/>
</dbReference>
<feature type="domain" description="SGNH hydrolase-type esterase" evidence="2">
    <location>
        <begin position="181"/>
        <end position="334"/>
    </location>
</feature>
<dbReference type="Pfam" id="PF13472">
    <property type="entry name" value="Lipase_GDSL_2"/>
    <property type="match status" value="1"/>
</dbReference>
<reference evidence="3" key="2">
    <citation type="journal article" date="2021" name="PeerJ">
        <title>Extensive microbial diversity within the chicken gut microbiome revealed by metagenomics and culture.</title>
        <authorList>
            <person name="Gilroy R."/>
            <person name="Ravi A."/>
            <person name="Getino M."/>
            <person name="Pursley I."/>
            <person name="Horton D.L."/>
            <person name="Alikhan N.F."/>
            <person name="Baker D."/>
            <person name="Gharbi K."/>
            <person name="Hall N."/>
            <person name="Watson M."/>
            <person name="Adriaenssens E.M."/>
            <person name="Foster-Nyarko E."/>
            <person name="Jarju S."/>
            <person name="Secka A."/>
            <person name="Antonio M."/>
            <person name="Oren A."/>
            <person name="Chaudhuri R.R."/>
            <person name="La Ragione R."/>
            <person name="Hildebrand F."/>
            <person name="Pallen M.J."/>
        </authorList>
    </citation>
    <scope>NUCLEOTIDE SEQUENCE</scope>
    <source>
        <strain evidence="3">CHK195-4489</strain>
    </source>
</reference>
<dbReference type="PANTHER" id="PTHR37834">
    <property type="entry name" value="GDSL-LIKE LIPASE/ACYLHYDROLASE DOMAIN PROTEIN (AFU_ORTHOLOGUE AFUA_2G00620)"/>
    <property type="match status" value="1"/>
</dbReference>
<dbReference type="InterPro" id="IPR052762">
    <property type="entry name" value="PCW_deacetylase/CE"/>
</dbReference>
<sequence>MKRAAVIFFAVIMISMASCGGAPRTEAEPDFPMRGEVPVSEKTVRFLGRYYESEGVYYTNLSCSGFEVRFEGTELKAEFISEPTDADHNTYIHVFVDDDYSALEKTEADGTQDGLANDSRILLEAGRSTVTLASGLEEGVHKITVQKANQSSLNKLGTVKLFPGDGAVLEPPTAKEKSILVIGDSISCGSNNLGEDLAVSYSASEDGLFTMAAYAARHFGADLEVFAKNGLYTSLINTAYDENMLRYADPFNEILAPWDTERPGRQRDLVLINLGINDTNVINSSGGAYSYEQFREDYIRLIQEVRALYPDSYILCTDVSASAAQEQKAVEEYVAQTGDENISFWLRGTVYSRHPLISTHRSEGERLIRELENLGVL</sequence>
<gene>
    <name evidence="3" type="ORF">IAD50_03445</name>
</gene>
<evidence type="ECO:0000313" key="3">
    <source>
        <dbReference type="EMBL" id="HIU29336.1"/>
    </source>
</evidence>
<comment type="caution">
    <text evidence="3">The sequence shown here is derived from an EMBL/GenBank/DDBJ whole genome shotgun (WGS) entry which is preliminary data.</text>
</comment>
<evidence type="ECO:0000256" key="1">
    <source>
        <dbReference type="SAM" id="SignalP"/>
    </source>
</evidence>
<dbReference type="AlphaFoldDB" id="A0A9D1I719"/>
<dbReference type="Gene3D" id="2.60.120.260">
    <property type="entry name" value="Galactose-binding domain-like"/>
    <property type="match status" value="1"/>
</dbReference>
<name>A0A9D1I719_9CLOT</name>
<organism evidence="3 4">
    <name type="scientific">Candidatus Egerieisoma faecipullorum</name>
    <dbReference type="NCBI Taxonomy" id="2840963"/>
    <lineage>
        <taxon>Bacteria</taxon>
        <taxon>Bacillati</taxon>
        <taxon>Bacillota</taxon>
        <taxon>Clostridia</taxon>
        <taxon>Eubacteriales</taxon>
        <taxon>Clostridiaceae</taxon>
        <taxon>Clostridiaceae incertae sedis</taxon>
        <taxon>Candidatus Egerieisoma</taxon>
    </lineage>
</organism>
<dbReference type="Proteomes" id="UP000824089">
    <property type="component" value="Unassembled WGS sequence"/>
</dbReference>
<protein>
    <recommendedName>
        <fullName evidence="2">SGNH hydrolase-type esterase domain-containing protein</fullName>
    </recommendedName>
</protein>
<dbReference type="PANTHER" id="PTHR37834:SF2">
    <property type="entry name" value="ESTERASE, SGNH HYDROLASE-TYPE"/>
    <property type="match status" value="1"/>
</dbReference>
<feature type="signal peptide" evidence="1">
    <location>
        <begin position="1"/>
        <end position="17"/>
    </location>
</feature>
<evidence type="ECO:0000259" key="2">
    <source>
        <dbReference type="Pfam" id="PF13472"/>
    </source>
</evidence>
<proteinExistence type="predicted"/>